<dbReference type="AlphaFoldDB" id="A0A5C2SDS4"/>
<evidence type="ECO:0000313" key="2">
    <source>
        <dbReference type="EMBL" id="RPD61861.1"/>
    </source>
</evidence>
<feature type="compositionally biased region" description="Low complexity" evidence="1">
    <location>
        <begin position="871"/>
        <end position="888"/>
    </location>
</feature>
<feature type="region of interest" description="Disordered" evidence="1">
    <location>
        <begin position="1"/>
        <end position="29"/>
    </location>
</feature>
<feature type="region of interest" description="Disordered" evidence="1">
    <location>
        <begin position="586"/>
        <end position="605"/>
    </location>
</feature>
<feature type="compositionally biased region" description="Acidic residues" evidence="1">
    <location>
        <begin position="1189"/>
        <end position="1198"/>
    </location>
</feature>
<protein>
    <submittedName>
        <fullName evidence="2">Uncharacterized protein</fullName>
    </submittedName>
</protein>
<dbReference type="EMBL" id="ML122260">
    <property type="protein sequence ID" value="RPD61861.1"/>
    <property type="molecule type" value="Genomic_DNA"/>
</dbReference>
<accession>A0A5C2SDS4</accession>
<evidence type="ECO:0000256" key="1">
    <source>
        <dbReference type="SAM" id="MobiDB-lite"/>
    </source>
</evidence>
<dbReference type="Gene3D" id="6.10.140.1020">
    <property type="match status" value="1"/>
</dbReference>
<feature type="compositionally biased region" description="Basic and acidic residues" evidence="1">
    <location>
        <begin position="942"/>
        <end position="953"/>
    </location>
</feature>
<keyword evidence="3" id="KW-1185">Reference proteome</keyword>
<feature type="region of interest" description="Disordered" evidence="1">
    <location>
        <begin position="1139"/>
        <end position="1202"/>
    </location>
</feature>
<gene>
    <name evidence="2" type="ORF">L227DRAFT_652045</name>
</gene>
<feature type="compositionally biased region" description="Polar residues" evidence="1">
    <location>
        <begin position="801"/>
        <end position="813"/>
    </location>
</feature>
<feature type="region of interest" description="Disordered" evidence="1">
    <location>
        <begin position="857"/>
        <end position="917"/>
    </location>
</feature>
<reference evidence="2" key="1">
    <citation type="journal article" date="2018" name="Genome Biol. Evol.">
        <title>Genomics and development of Lentinus tigrinus, a white-rot wood-decaying mushroom with dimorphic fruiting bodies.</title>
        <authorList>
            <person name="Wu B."/>
            <person name="Xu Z."/>
            <person name="Knudson A."/>
            <person name="Carlson A."/>
            <person name="Chen N."/>
            <person name="Kovaka S."/>
            <person name="LaButti K."/>
            <person name="Lipzen A."/>
            <person name="Pennachio C."/>
            <person name="Riley R."/>
            <person name="Schakwitz W."/>
            <person name="Umezawa K."/>
            <person name="Ohm R.A."/>
            <person name="Grigoriev I.V."/>
            <person name="Nagy L.G."/>
            <person name="Gibbons J."/>
            <person name="Hibbett D."/>
        </authorList>
    </citation>
    <scope>NUCLEOTIDE SEQUENCE [LARGE SCALE GENOMIC DNA]</scope>
    <source>
        <strain evidence="2">ALCF2SS1-6</strain>
    </source>
</reference>
<organism evidence="2 3">
    <name type="scientific">Lentinus tigrinus ALCF2SS1-6</name>
    <dbReference type="NCBI Taxonomy" id="1328759"/>
    <lineage>
        <taxon>Eukaryota</taxon>
        <taxon>Fungi</taxon>
        <taxon>Dikarya</taxon>
        <taxon>Basidiomycota</taxon>
        <taxon>Agaricomycotina</taxon>
        <taxon>Agaricomycetes</taxon>
        <taxon>Polyporales</taxon>
        <taxon>Polyporaceae</taxon>
        <taxon>Lentinus</taxon>
    </lineage>
</organism>
<feature type="region of interest" description="Disordered" evidence="1">
    <location>
        <begin position="1036"/>
        <end position="1063"/>
    </location>
</feature>
<name>A0A5C2SDS4_9APHY</name>
<dbReference type="STRING" id="1328759.A0A5C2SDS4"/>
<dbReference type="Proteomes" id="UP000313359">
    <property type="component" value="Unassembled WGS sequence"/>
</dbReference>
<feature type="compositionally biased region" description="Polar residues" evidence="1">
    <location>
        <begin position="931"/>
        <end position="941"/>
    </location>
</feature>
<feature type="region of interest" description="Disordered" evidence="1">
    <location>
        <begin position="46"/>
        <end position="73"/>
    </location>
</feature>
<feature type="compositionally biased region" description="Basic and acidic residues" evidence="1">
    <location>
        <begin position="1169"/>
        <end position="1188"/>
    </location>
</feature>
<feature type="compositionally biased region" description="Low complexity" evidence="1">
    <location>
        <begin position="586"/>
        <end position="598"/>
    </location>
</feature>
<proteinExistence type="predicted"/>
<sequence>MDNEHAPSLGPAVSAPTETSDTLQPARNDVLVHTHAEHTAYMQSIPLQSLPRDADIPSSPSPAEARAYTDSQPPCRNLAALPSILQIPPTTFQEPSSIPIACSDSFQPEFRPWSTLSTSSGGVNSPAPQDRTRELELESVTHCQRLSAALPDNHTGEAPYVMKLPRSGITTSRISVAPRLEIEDVCTISSPLALLQAGPESGRDDVAALDIGAPIRGQRPVALSPKEPGLISSQSPAHCETSTAMHAGSAHCDAPDVPTVAQTFNAQGPASPDMAASRDLADDATHAENVVNTLDGPSCSPQHSPSQDFTPSVMDNAVPADLPVEQDCPLRSTRSSNPVVRDEHVTLPDTADVIRFDGRVLQTSLSKDFASFAKDEDAASPPVDEGHPANCAIDSAVILSTPLELVPSDDISLLCPEMHLQQLVRETVKCHSSEILMTVDVAASVSDMEPRPSLSCSELPTYTTRPALDEKMAEETSDDTAKLVSPAMDLVVAPVIPAEADEVRDVDPSDDHLDSQTAIMNVLHSTPQGAVPVQVNYVPAADCTISCSTRPDPFDVSMDCDKPVLEVQHSDDTHFVPLPPVTIVSDSAVPPSPHSAASGPTDTEDASLPLVENTEEGLELPFSAGLVTEDSSPLQSSGEDITRADDVLVLSTRIEDTAVDIPVIVWDDPLRPGNGTPSASTASELANTVTTDAFTDASVPIPVDDVDSVPFVEQLETPQDCAPLDDVVGISLASDVPPQAVLISACMLSEQTDVPYSDPTAQITRDSPSMDVPVDVPIAGAHFSSEPTNTVCSPMPMDSLALTSSSQDGPDAQTTLDVDLAEYYTAVDFTNATSGSDDFDAGLVMSEDFAEDLALPEYALPPSSPPPSSSPPRVFSSPGPASFETTPTSSPPLPFSNDPVESSSDNKVEETSTMGSRLLKRSLETDIGAATGSSLSSQYADQESKRVKTEDPALVHTPPNPRRPTPASQAKQRKKLAAPFRSPIIKGPLVQGGLHAVYATGRAAIPSPPRKARTEEGDQATSSAVLLKPKVPVANKDRTANVAKQFKSPLQTGTASSSGSGSTYAAGTFSSVKAAPTIQTLQGKVQTLKQAIRIKKSGGGEDEDDILEGLVEKWTTAAREIAWALWDYVKDLDTGSAPDTGTKSGWFADDDEQAGPGLKRGIDPNWGYDDGHVEKRARVDESVERGDGDVNEEEEEEAQVVQHTPGVMLRRLGIDPATLGWDEEEGDFVDVDA</sequence>
<feature type="compositionally biased region" description="Low complexity" evidence="1">
    <location>
        <begin position="1052"/>
        <end position="1063"/>
    </location>
</feature>
<feature type="region of interest" description="Disordered" evidence="1">
    <location>
        <begin position="929"/>
        <end position="976"/>
    </location>
</feature>
<feature type="compositionally biased region" description="Polar residues" evidence="1">
    <location>
        <begin position="16"/>
        <end position="25"/>
    </location>
</feature>
<dbReference type="OrthoDB" id="27934at2759"/>
<evidence type="ECO:0000313" key="3">
    <source>
        <dbReference type="Proteomes" id="UP000313359"/>
    </source>
</evidence>
<feature type="region of interest" description="Disordered" evidence="1">
    <location>
        <begin position="785"/>
        <end position="813"/>
    </location>
</feature>